<feature type="compositionally biased region" description="Basic and acidic residues" evidence="1">
    <location>
        <begin position="1"/>
        <end position="10"/>
    </location>
</feature>
<accession>A0A4R6RN27</accession>
<keyword evidence="3" id="KW-1185">Reference proteome</keyword>
<dbReference type="RefSeq" id="WP_126535421.1">
    <property type="nucleotide sequence ID" value="NZ_BSPM01000008.1"/>
</dbReference>
<evidence type="ECO:0000313" key="3">
    <source>
        <dbReference type="Proteomes" id="UP000294547"/>
    </source>
</evidence>
<organism evidence="2 3">
    <name type="scientific">Oharaeibacter diazotrophicus</name>
    <dbReference type="NCBI Taxonomy" id="1920512"/>
    <lineage>
        <taxon>Bacteria</taxon>
        <taxon>Pseudomonadati</taxon>
        <taxon>Pseudomonadota</taxon>
        <taxon>Alphaproteobacteria</taxon>
        <taxon>Hyphomicrobiales</taxon>
        <taxon>Pleomorphomonadaceae</taxon>
        <taxon>Oharaeibacter</taxon>
    </lineage>
</organism>
<feature type="region of interest" description="Disordered" evidence="1">
    <location>
        <begin position="1"/>
        <end position="21"/>
    </location>
</feature>
<dbReference type="AlphaFoldDB" id="A0A4R6RN27"/>
<dbReference type="Proteomes" id="UP000294547">
    <property type="component" value="Unassembled WGS sequence"/>
</dbReference>
<sequence>MASRPVERQDPAAPPSHHPVDGRFAIARAELEAMRVFLAERRPSSGPEALDLLRKAFPAAPLAERVKVATEARAVRFG</sequence>
<protein>
    <submittedName>
        <fullName evidence="2">Uncharacterized protein</fullName>
    </submittedName>
</protein>
<reference evidence="2 3" key="1">
    <citation type="submission" date="2019-03" db="EMBL/GenBank/DDBJ databases">
        <title>Genomic Encyclopedia of Type Strains, Phase IV (KMG-IV): sequencing the most valuable type-strain genomes for metagenomic binning, comparative biology and taxonomic classification.</title>
        <authorList>
            <person name="Goeker M."/>
        </authorList>
    </citation>
    <scope>NUCLEOTIDE SEQUENCE [LARGE SCALE GENOMIC DNA]</scope>
    <source>
        <strain evidence="2 3">DSM 102969</strain>
    </source>
</reference>
<evidence type="ECO:0000313" key="2">
    <source>
        <dbReference type="EMBL" id="TDP87457.1"/>
    </source>
</evidence>
<comment type="caution">
    <text evidence="2">The sequence shown here is derived from an EMBL/GenBank/DDBJ whole genome shotgun (WGS) entry which is preliminary data.</text>
</comment>
<dbReference type="OrthoDB" id="8454422at2"/>
<name>A0A4R6RN27_9HYPH</name>
<gene>
    <name evidence="2" type="ORF">EDD54_1352</name>
</gene>
<evidence type="ECO:0000256" key="1">
    <source>
        <dbReference type="SAM" id="MobiDB-lite"/>
    </source>
</evidence>
<proteinExistence type="predicted"/>
<dbReference type="EMBL" id="SNXY01000006">
    <property type="protein sequence ID" value="TDP87457.1"/>
    <property type="molecule type" value="Genomic_DNA"/>
</dbReference>